<evidence type="ECO:0008006" key="3">
    <source>
        <dbReference type="Google" id="ProtNLM"/>
    </source>
</evidence>
<reference evidence="1 2" key="1">
    <citation type="journal article" date="2019" name="Commun. Biol.">
        <title>The bagworm genome reveals a unique fibroin gene that provides high tensile strength.</title>
        <authorList>
            <person name="Kono N."/>
            <person name="Nakamura H."/>
            <person name="Ohtoshi R."/>
            <person name="Tomita M."/>
            <person name="Numata K."/>
            <person name="Arakawa K."/>
        </authorList>
    </citation>
    <scope>NUCLEOTIDE SEQUENCE [LARGE SCALE GENOMIC DNA]</scope>
</reference>
<protein>
    <recommendedName>
        <fullName evidence="3">RNA-directed DNA polymerase from mobile element jockey</fullName>
    </recommendedName>
</protein>
<dbReference type="EMBL" id="BGZK01001406">
    <property type="protein sequence ID" value="GBP79256.1"/>
    <property type="molecule type" value="Genomic_DNA"/>
</dbReference>
<evidence type="ECO:0000313" key="2">
    <source>
        <dbReference type="Proteomes" id="UP000299102"/>
    </source>
</evidence>
<sequence>MKATGCRLAITDHRTIVVVSVYLPSPKPLLRSDLRAFLVLGDAVILFGHFNCKKFQMGLCHNGSKWTKTGSTPRQIRVRNYRALYGDLLPVQRFEQAFNLRYCID</sequence>
<organism evidence="1 2">
    <name type="scientific">Eumeta variegata</name>
    <name type="common">Bagworm moth</name>
    <name type="synonym">Eumeta japonica</name>
    <dbReference type="NCBI Taxonomy" id="151549"/>
    <lineage>
        <taxon>Eukaryota</taxon>
        <taxon>Metazoa</taxon>
        <taxon>Ecdysozoa</taxon>
        <taxon>Arthropoda</taxon>
        <taxon>Hexapoda</taxon>
        <taxon>Insecta</taxon>
        <taxon>Pterygota</taxon>
        <taxon>Neoptera</taxon>
        <taxon>Endopterygota</taxon>
        <taxon>Lepidoptera</taxon>
        <taxon>Glossata</taxon>
        <taxon>Ditrysia</taxon>
        <taxon>Tineoidea</taxon>
        <taxon>Psychidae</taxon>
        <taxon>Oiketicinae</taxon>
        <taxon>Eumeta</taxon>
    </lineage>
</organism>
<evidence type="ECO:0000313" key="1">
    <source>
        <dbReference type="EMBL" id="GBP79256.1"/>
    </source>
</evidence>
<comment type="caution">
    <text evidence="1">The sequence shown here is derived from an EMBL/GenBank/DDBJ whole genome shotgun (WGS) entry which is preliminary data.</text>
</comment>
<accession>A0A4C1YSK5</accession>
<dbReference type="InterPro" id="IPR036691">
    <property type="entry name" value="Endo/exonu/phosph_ase_sf"/>
</dbReference>
<proteinExistence type="predicted"/>
<dbReference type="OrthoDB" id="7487383at2759"/>
<dbReference type="SUPFAM" id="SSF56219">
    <property type="entry name" value="DNase I-like"/>
    <property type="match status" value="1"/>
</dbReference>
<dbReference type="Proteomes" id="UP000299102">
    <property type="component" value="Unassembled WGS sequence"/>
</dbReference>
<dbReference type="AlphaFoldDB" id="A0A4C1YSK5"/>
<gene>
    <name evidence="1" type="ORF">EVAR_87351_1</name>
</gene>
<keyword evidence="2" id="KW-1185">Reference proteome</keyword>
<name>A0A4C1YSK5_EUMVA</name>